<proteinExistence type="predicted"/>
<evidence type="ECO:0000313" key="1">
    <source>
        <dbReference type="EMBL" id="KAL2545065.1"/>
    </source>
</evidence>
<organism evidence="1 2">
    <name type="scientific">Forsythia ovata</name>
    <dbReference type="NCBI Taxonomy" id="205694"/>
    <lineage>
        <taxon>Eukaryota</taxon>
        <taxon>Viridiplantae</taxon>
        <taxon>Streptophyta</taxon>
        <taxon>Embryophyta</taxon>
        <taxon>Tracheophyta</taxon>
        <taxon>Spermatophyta</taxon>
        <taxon>Magnoliopsida</taxon>
        <taxon>eudicotyledons</taxon>
        <taxon>Gunneridae</taxon>
        <taxon>Pentapetalae</taxon>
        <taxon>asterids</taxon>
        <taxon>lamiids</taxon>
        <taxon>Lamiales</taxon>
        <taxon>Oleaceae</taxon>
        <taxon>Forsythieae</taxon>
        <taxon>Forsythia</taxon>
    </lineage>
</organism>
<protein>
    <submittedName>
        <fullName evidence="1">Uncharacterized protein</fullName>
    </submittedName>
</protein>
<evidence type="ECO:0000313" key="2">
    <source>
        <dbReference type="Proteomes" id="UP001604277"/>
    </source>
</evidence>
<keyword evidence="2" id="KW-1185">Reference proteome</keyword>
<sequence>MEWVAAANAVLQKVEVKTLVPVVVWLLEKQLRLRWKDFHWRRLLIKEPKKMEWVAAANAVLQKVEVKTLVPVVVWLLEKQLRLLLWWHCDGYGEFSSSEWWSLSLPLIVS</sequence>
<dbReference type="EMBL" id="JBFOLJ010000004">
    <property type="protein sequence ID" value="KAL2545065.1"/>
    <property type="molecule type" value="Genomic_DNA"/>
</dbReference>
<reference evidence="2" key="1">
    <citation type="submission" date="2024-07" db="EMBL/GenBank/DDBJ databases">
        <title>Two chromosome-level genome assemblies of Korean endemic species Abeliophyllum distichum and Forsythia ovata (Oleaceae).</title>
        <authorList>
            <person name="Jang H."/>
        </authorList>
    </citation>
    <scope>NUCLEOTIDE SEQUENCE [LARGE SCALE GENOMIC DNA]</scope>
</reference>
<dbReference type="AlphaFoldDB" id="A0ABD1W6F2"/>
<gene>
    <name evidence="1" type="ORF">Fot_14298</name>
</gene>
<name>A0ABD1W6F2_9LAMI</name>
<dbReference type="Proteomes" id="UP001604277">
    <property type="component" value="Unassembled WGS sequence"/>
</dbReference>
<accession>A0ABD1W6F2</accession>
<comment type="caution">
    <text evidence="1">The sequence shown here is derived from an EMBL/GenBank/DDBJ whole genome shotgun (WGS) entry which is preliminary data.</text>
</comment>